<organism evidence="2 3">
    <name type="scientific">Mesorhabditis spiculigera</name>
    <dbReference type="NCBI Taxonomy" id="96644"/>
    <lineage>
        <taxon>Eukaryota</taxon>
        <taxon>Metazoa</taxon>
        <taxon>Ecdysozoa</taxon>
        <taxon>Nematoda</taxon>
        <taxon>Chromadorea</taxon>
        <taxon>Rhabditida</taxon>
        <taxon>Rhabditina</taxon>
        <taxon>Rhabditomorpha</taxon>
        <taxon>Rhabditoidea</taxon>
        <taxon>Rhabditidae</taxon>
        <taxon>Mesorhabditinae</taxon>
        <taxon>Mesorhabditis</taxon>
    </lineage>
</organism>
<feature type="chain" id="PRO_5041370296" evidence="1">
    <location>
        <begin position="18"/>
        <end position="161"/>
    </location>
</feature>
<accession>A0AA36CU09</accession>
<reference evidence="2" key="1">
    <citation type="submission" date="2023-06" db="EMBL/GenBank/DDBJ databases">
        <authorList>
            <person name="Delattre M."/>
        </authorList>
    </citation>
    <scope>NUCLEOTIDE SEQUENCE</scope>
    <source>
        <strain evidence="2">AF72</strain>
    </source>
</reference>
<feature type="non-terminal residue" evidence="2">
    <location>
        <position position="1"/>
    </location>
</feature>
<keyword evidence="1" id="KW-0732">Signal</keyword>
<dbReference type="AlphaFoldDB" id="A0AA36CU09"/>
<sequence length="161" mass="18628">MTRILLLFAAILSLGISKVIESSGEPDPCECFKSKLNFTDITDEYTFRVPAGSCELYCQLTVDTALKPNATHKPGFKLFYKLDGMRRAVVPCTMLKVRPVGGPMSKLIVIDPRLFFDIPYRAFSLTHRWQDEGGFEWEKNEYDTDDYKMWITVRPYYFLKT</sequence>
<dbReference type="EMBL" id="CATQJA010002625">
    <property type="protein sequence ID" value="CAJ0573956.1"/>
    <property type="molecule type" value="Genomic_DNA"/>
</dbReference>
<keyword evidence="3" id="KW-1185">Reference proteome</keyword>
<evidence type="ECO:0000256" key="1">
    <source>
        <dbReference type="SAM" id="SignalP"/>
    </source>
</evidence>
<gene>
    <name evidence="2" type="ORF">MSPICULIGERA_LOCUS12300</name>
</gene>
<dbReference type="Proteomes" id="UP001177023">
    <property type="component" value="Unassembled WGS sequence"/>
</dbReference>
<feature type="signal peptide" evidence="1">
    <location>
        <begin position="1"/>
        <end position="17"/>
    </location>
</feature>
<evidence type="ECO:0000313" key="3">
    <source>
        <dbReference type="Proteomes" id="UP001177023"/>
    </source>
</evidence>
<evidence type="ECO:0000313" key="2">
    <source>
        <dbReference type="EMBL" id="CAJ0573956.1"/>
    </source>
</evidence>
<proteinExistence type="predicted"/>
<comment type="caution">
    <text evidence="2">The sequence shown here is derived from an EMBL/GenBank/DDBJ whole genome shotgun (WGS) entry which is preliminary data.</text>
</comment>
<protein>
    <submittedName>
        <fullName evidence="2">Uncharacterized protein</fullName>
    </submittedName>
</protein>
<name>A0AA36CU09_9BILA</name>